<dbReference type="GO" id="GO:0012505">
    <property type="term" value="C:endomembrane system"/>
    <property type="evidence" value="ECO:0007669"/>
    <property type="project" value="UniProtKB-ARBA"/>
</dbReference>
<accession>A0A1D2N488</accession>
<keyword evidence="6 9" id="KW-1133">Transmembrane helix</keyword>
<dbReference type="Proteomes" id="UP000094527">
    <property type="component" value="Unassembled WGS sequence"/>
</dbReference>
<keyword evidence="11" id="KW-1185">Reference proteome</keyword>
<evidence type="ECO:0000256" key="4">
    <source>
        <dbReference type="ARBA" id="ARBA00022692"/>
    </source>
</evidence>
<dbReference type="GO" id="GO:0016020">
    <property type="term" value="C:membrane"/>
    <property type="evidence" value="ECO:0007669"/>
    <property type="project" value="UniProtKB-SubCell"/>
</dbReference>
<feature type="transmembrane region" description="Helical" evidence="9">
    <location>
        <begin position="39"/>
        <end position="59"/>
    </location>
</feature>
<dbReference type="PANTHER" id="PTHR23137">
    <property type="entry name" value="VESICLE TRANSPORT PROTEIN-RELATED"/>
    <property type="match status" value="1"/>
</dbReference>
<dbReference type="STRING" id="48709.A0A1D2N488"/>
<dbReference type="PANTHER" id="PTHR23137:SF6">
    <property type="entry name" value="VESICLE TRANSPORT PROTEIN"/>
    <property type="match status" value="1"/>
</dbReference>
<evidence type="ECO:0000256" key="7">
    <source>
        <dbReference type="ARBA" id="ARBA00023136"/>
    </source>
</evidence>
<keyword evidence="5 9" id="KW-0653">Protein transport</keyword>
<organism evidence="10 11">
    <name type="scientific">Orchesella cincta</name>
    <name type="common">Springtail</name>
    <name type="synonym">Podura cincta</name>
    <dbReference type="NCBI Taxonomy" id="48709"/>
    <lineage>
        <taxon>Eukaryota</taxon>
        <taxon>Metazoa</taxon>
        <taxon>Ecdysozoa</taxon>
        <taxon>Arthropoda</taxon>
        <taxon>Hexapoda</taxon>
        <taxon>Collembola</taxon>
        <taxon>Entomobryomorpha</taxon>
        <taxon>Entomobryoidea</taxon>
        <taxon>Orchesellidae</taxon>
        <taxon>Orchesellinae</taxon>
        <taxon>Orchesella</taxon>
    </lineage>
</organism>
<evidence type="ECO:0000256" key="1">
    <source>
        <dbReference type="ARBA" id="ARBA00003566"/>
    </source>
</evidence>
<dbReference type="GO" id="GO:0015031">
    <property type="term" value="P:protein transport"/>
    <property type="evidence" value="ECO:0007669"/>
    <property type="project" value="UniProtKB-KW"/>
</dbReference>
<dbReference type="InterPro" id="IPR007305">
    <property type="entry name" value="Vesicle_transpt_Got1/SFT2"/>
</dbReference>
<comment type="function">
    <text evidence="1 9">May be involved in fusion of retrograde transport vesicles derived from an endocytic compartment with the Golgi complex.</text>
</comment>
<dbReference type="InterPro" id="IPR011691">
    <property type="entry name" value="Vesicle_transpt_SFT2"/>
</dbReference>
<evidence type="ECO:0000256" key="3">
    <source>
        <dbReference type="ARBA" id="ARBA00022448"/>
    </source>
</evidence>
<name>A0A1D2N488_ORCCI</name>
<dbReference type="GO" id="GO:0016192">
    <property type="term" value="P:vesicle-mediated transport"/>
    <property type="evidence" value="ECO:0007669"/>
    <property type="project" value="InterPro"/>
</dbReference>
<keyword evidence="3 9" id="KW-0813">Transport</keyword>
<feature type="transmembrane region" description="Helical" evidence="9">
    <location>
        <begin position="65"/>
        <end position="88"/>
    </location>
</feature>
<feature type="transmembrane region" description="Helical" evidence="9">
    <location>
        <begin position="124"/>
        <end position="145"/>
    </location>
</feature>
<gene>
    <name evidence="10" type="ORF">Ocin01_06826</name>
</gene>
<comment type="similarity">
    <text evidence="8 9">Belongs to the SFT2 family.</text>
</comment>
<evidence type="ECO:0000256" key="6">
    <source>
        <dbReference type="ARBA" id="ARBA00022989"/>
    </source>
</evidence>
<dbReference type="Pfam" id="PF04178">
    <property type="entry name" value="Got1"/>
    <property type="match status" value="1"/>
</dbReference>
<evidence type="ECO:0000256" key="9">
    <source>
        <dbReference type="RuleBase" id="RU363111"/>
    </source>
</evidence>
<dbReference type="OMA" id="ISCCDTE"/>
<evidence type="ECO:0000313" key="11">
    <source>
        <dbReference type="Proteomes" id="UP000094527"/>
    </source>
</evidence>
<comment type="caution">
    <text evidence="10">The sequence shown here is derived from an EMBL/GenBank/DDBJ whole genome shotgun (WGS) entry which is preliminary data.</text>
</comment>
<dbReference type="EMBL" id="LJIJ01000251">
    <property type="protein sequence ID" value="ODM99864.1"/>
    <property type="molecule type" value="Genomic_DNA"/>
</dbReference>
<protein>
    <recommendedName>
        <fullName evidence="9">Vesicle transport protein</fullName>
    </recommendedName>
</protein>
<evidence type="ECO:0000256" key="2">
    <source>
        <dbReference type="ARBA" id="ARBA00004141"/>
    </source>
</evidence>
<keyword evidence="4 9" id="KW-0812">Transmembrane</keyword>
<evidence type="ECO:0000256" key="8">
    <source>
        <dbReference type="ARBA" id="ARBA00025800"/>
    </source>
</evidence>
<feature type="transmembrane region" description="Helical" evidence="9">
    <location>
        <begin position="100"/>
        <end position="118"/>
    </location>
</feature>
<dbReference type="OrthoDB" id="73614at2759"/>
<evidence type="ECO:0000313" key="10">
    <source>
        <dbReference type="EMBL" id="ODM99864.1"/>
    </source>
</evidence>
<reference evidence="10 11" key="1">
    <citation type="journal article" date="2016" name="Genome Biol. Evol.">
        <title>Gene Family Evolution Reflects Adaptation to Soil Environmental Stressors in the Genome of the Collembolan Orchesella cincta.</title>
        <authorList>
            <person name="Faddeeva-Vakhrusheva A."/>
            <person name="Derks M.F."/>
            <person name="Anvar S.Y."/>
            <person name="Agamennone V."/>
            <person name="Suring W."/>
            <person name="Smit S."/>
            <person name="van Straalen N.M."/>
            <person name="Roelofs D."/>
        </authorList>
    </citation>
    <scope>NUCLEOTIDE SEQUENCE [LARGE SCALE GENOMIC DNA]</scope>
    <source>
        <tissue evidence="10">Mixed pool</tissue>
    </source>
</reference>
<keyword evidence="7 9" id="KW-0472">Membrane</keyword>
<comment type="subcellular location">
    <subcellularLocation>
        <location evidence="2 9">Membrane</location>
        <topology evidence="2 9">Multi-pass membrane protein</topology>
    </subcellularLocation>
</comment>
<dbReference type="AlphaFoldDB" id="A0A1D2N488"/>
<sequence>MDKLRRALSGEDRESQAEQGGFNEIIDSSSLSWSTRIKGFIACFLLGFIFSIFGSILFFFHNVKGFGICYSFGSIVSLLSTMFLMGPIKQMRKMFEGTRVIATAVMLGSLVLTLFFALKVGNGGLVLLFVIIQFLAMTWYSLSYIPYARDAVKKCFSGLM</sequence>
<dbReference type="GO" id="GO:0005737">
    <property type="term" value="C:cytoplasm"/>
    <property type="evidence" value="ECO:0007669"/>
    <property type="project" value="UniProtKB-ARBA"/>
</dbReference>
<proteinExistence type="inferred from homology"/>
<evidence type="ECO:0000256" key="5">
    <source>
        <dbReference type="ARBA" id="ARBA00022927"/>
    </source>
</evidence>